<dbReference type="Pfam" id="PF02156">
    <property type="entry name" value="Glyco_hydro_26"/>
    <property type="match status" value="1"/>
</dbReference>
<organism evidence="5 6">
    <name type="scientific">Tribonema minus</name>
    <dbReference type="NCBI Taxonomy" id="303371"/>
    <lineage>
        <taxon>Eukaryota</taxon>
        <taxon>Sar</taxon>
        <taxon>Stramenopiles</taxon>
        <taxon>Ochrophyta</taxon>
        <taxon>PX clade</taxon>
        <taxon>Xanthophyceae</taxon>
        <taxon>Tribonematales</taxon>
        <taxon>Tribonemataceae</taxon>
        <taxon>Tribonema</taxon>
    </lineage>
</organism>
<dbReference type="Gene3D" id="3.20.20.80">
    <property type="entry name" value="Glycosidases"/>
    <property type="match status" value="2"/>
</dbReference>
<evidence type="ECO:0000256" key="3">
    <source>
        <dbReference type="ARBA" id="ARBA00023295"/>
    </source>
</evidence>
<evidence type="ECO:0000313" key="6">
    <source>
        <dbReference type="Proteomes" id="UP000664859"/>
    </source>
</evidence>
<dbReference type="GO" id="GO:0006080">
    <property type="term" value="P:substituted mannan metabolic process"/>
    <property type="evidence" value="ECO:0007669"/>
    <property type="project" value="InterPro"/>
</dbReference>
<dbReference type="GO" id="GO:0016985">
    <property type="term" value="F:mannan endo-1,4-beta-mannosidase activity"/>
    <property type="evidence" value="ECO:0007669"/>
    <property type="project" value="InterPro"/>
</dbReference>
<reference evidence="5" key="1">
    <citation type="submission" date="2021-02" db="EMBL/GenBank/DDBJ databases">
        <title>First Annotated Genome of the Yellow-green Alga Tribonema minus.</title>
        <authorList>
            <person name="Mahan K.M."/>
        </authorList>
    </citation>
    <scope>NUCLEOTIDE SEQUENCE</scope>
    <source>
        <strain evidence="5">UTEX B ZZ1240</strain>
    </source>
</reference>
<dbReference type="Proteomes" id="UP000664859">
    <property type="component" value="Unassembled WGS sequence"/>
</dbReference>
<keyword evidence="2 5" id="KW-0378">Hydrolase</keyword>
<proteinExistence type="inferred from homology"/>
<comment type="caution">
    <text evidence="5">The sequence shown here is derived from an EMBL/GenBank/DDBJ whole genome shotgun (WGS) entry which is preliminary data.</text>
</comment>
<dbReference type="PROSITE" id="PS51764">
    <property type="entry name" value="GH26"/>
    <property type="match status" value="1"/>
</dbReference>
<dbReference type="InterPro" id="IPR022790">
    <property type="entry name" value="GH26_dom"/>
</dbReference>
<evidence type="ECO:0000256" key="1">
    <source>
        <dbReference type="ARBA" id="ARBA00007754"/>
    </source>
</evidence>
<name>A0A836CLS5_9STRA</name>
<sequence>MKLGVYANNSNTASWLPPFKNYISLVYFVCDVASLPLLNITAWTDRTFEVHVGITFADGLDSVISGTHDDLLKSFVENNTGMWLYPLASFNSALTDLQLFVRTYRYIVDTIRRFSRSHKFVLQYYNKRGIWDWLTWYPGVEYVDVFAITAQAKTTGAKLETMIAEAYTEAGKLDAAAPFIIVPIGTSVELDKNIFISDAWKAVAKYPRIQSVVWDSRAPYAFADTSSLYLSWCQGADLYKLPPLRYAPVKRQTMVGVREETDVEPFDSEKLWGIKLDAVMNYRSPTSIGFDWIRADGKQQQLVLELRDSLTNILAGKFDKEMKQLAFDIAAARNEVWIRPLHEFNLGTDVYPWCIYPYTRDKIELYKRTWRHIVSLFRDVGAPVKFQWCFTCKNPFDDPASVVATMYPGADIVDQVGIDVYTREGAKPLPLATRIREVYRDLVSLQKPIFIGETSCTDVGLDKAKWIADACYALATEFPHISVINWF</sequence>
<feature type="domain" description="GH26" evidence="4">
    <location>
        <begin position="223"/>
        <end position="487"/>
    </location>
</feature>
<accession>A0A836CLS5</accession>
<gene>
    <name evidence="5" type="ORF">JKP88DRAFT_251591</name>
</gene>
<protein>
    <submittedName>
        <fullName evidence="5">Glycoside hydrolase superfamily</fullName>
    </submittedName>
</protein>
<comment type="similarity">
    <text evidence="1">Belongs to the glycosyl hydrolase 26 family.</text>
</comment>
<dbReference type="InterPro" id="IPR000805">
    <property type="entry name" value="Glyco_hydro_26"/>
</dbReference>
<evidence type="ECO:0000256" key="2">
    <source>
        <dbReference type="ARBA" id="ARBA00022801"/>
    </source>
</evidence>
<dbReference type="SUPFAM" id="SSF51445">
    <property type="entry name" value="(Trans)glycosidases"/>
    <property type="match status" value="2"/>
</dbReference>
<dbReference type="PANTHER" id="PTHR40079:SF4">
    <property type="entry name" value="GH26 DOMAIN-CONTAINING PROTEIN-RELATED"/>
    <property type="match status" value="1"/>
</dbReference>
<keyword evidence="3" id="KW-0326">Glycosidase</keyword>
<evidence type="ECO:0000313" key="5">
    <source>
        <dbReference type="EMBL" id="KAG5191260.1"/>
    </source>
</evidence>
<keyword evidence="6" id="KW-1185">Reference proteome</keyword>
<dbReference type="PANTHER" id="PTHR40079">
    <property type="entry name" value="MANNAN ENDO-1,4-BETA-MANNOSIDASE E-RELATED"/>
    <property type="match status" value="1"/>
</dbReference>
<dbReference type="InterPro" id="IPR017853">
    <property type="entry name" value="GH"/>
</dbReference>
<dbReference type="EMBL" id="JAFCMP010000021">
    <property type="protein sequence ID" value="KAG5191260.1"/>
    <property type="molecule type" value="Genomic_DNA"/>
</dbReference>
<dbReference type="OrthoDB" id="428177at2759"/>
<evidence type="ECO:0000259" key="4">
    <source>
        <dbReference type="PROSITE" id="PS51764"/>
    </source>
</evidence>
<dbReference type="AlphaFoldDB" id="A0A836CLS5"/>